<dbReference type="PRINTS" id="PR01950">
    <property type="entry name" value="LANCSUPER"/>
</dbReference>
<evidence type="ECO:0000313" key="3">
    <source>
        <dbReference type="Proteomes" id="UP000248349"/>
    </source>
</evidence>
<feature type="binding site" evidence="1">
    <location>
        <position position="369"/>
    </location>
    <ligand>
        <name>Zn(2+)</name>
        <dbReference type="ChEBI" id="CHEBI:29105"/>
    </ligand>
</feature>
<dbReference type="PANTHER" id="PTHR12736:SF7">
    <property type="entry name" value="LANC-LIKE PROTEIN 3"/>
    <property type="match status" value="1"/>
</dbReference>
<dbReference type="AlphaFoldDB" id="A0A318ZQA6"/>
<protein>
    <submittedName>
        <fullName evidence="2">Lanthionine synthetase C family protein</fullName>
    </submittedName>
</protein>
<dbReference type="Proteomes" id="UP000248349">
    <property type="component" value="Unassembled WGS sequence"/>
</dbReference>
<keyword evidence="1" id="KW-0479">Metal-binding</keyword>
<dbReference type="SMART" id="SM01260">
    <property type="entry name" value="LANC_like"/>
    <property type="match status" value="1"/>
</dbReference>
<dbReference type="RefSeq" id="XP_025432112.1">
    <property type="nucleotide sequence ID" value="XM_025571231.1"/>
</dbReference>
<dbReference type="GO" id="GO:0031179">
    <property type="term" value="P:peptide modification"/>
    <property type="evidence" value="ECO:0007669"/>
    <property type="project" value="InterPro"/>
</dbReference>
<dbReference type="Gene3D" id="1.50.10.10">
    <property type="match status" value="1"/>
</dbReference>
<organism evidence="2 3">
    <name type="scientific">Aspergillus saccharolyticus JOP 1030-1</name>
    <dbReference type="NCBI Taxonomy" id="1450539"/>
    <lineage>
        <taxon>Eukaryota</taxon>
        <taxon>Fungi</taxon>
        <taxon>Dikarya</taxon>
        <taxon>Ascomycota</taxon>
        <taxon>Pezizomycotina</taxon>
        <taxon>Eurotiomycetes</taxon>
        <taxon>Eurotiomycetidae</taxon>
        <taxon>Eurotiales</taxon>
        <taxon>Aspergillaceae</taxon>
        <taxon>Aspergillus</taxon>
        <taxon>Aspergillus subgen. Circumdati</taxon>
    </lineage>
</organism>
<dbReference type="PANTHER" id="PTHR12736">
    <property type="entry name" value="LANC-LIKE PROTEIN"/>
    <property type="match status" value="1"/>
</dbReference>
<dbReference type="EMBL" id="KZ821228">
    <property type="protein sequence ID" value="PYH46130.1"/>
    <property type="molecule type" value="Genomic_DNA"/>
</dbReference>
<dbReference type="SUPFAM" id="SSF158745">
    <property type="entry name" value="LanC-like"/>
    <property type="match status" value="1"/>
</dbReference>
<gene>
    <name evidence="2" type="ORF">BP01DRAFT_23521</name>
</gene>
<proteinExistence type="predicted"/>
<dbReference type="OrthoDB" id="10257263at2759"/>
<accession>A0A318ZQA6</accession>
<evidence type="ECO:0000313" key="2">
    <source>
        <dbReference type="EMBL" id="PYH46130.1"/>
    </source>
</evidence>
<reference evidence="2 3" key="1">
    <citation type="submission" date="2016-12" db="EMBL/GenBank/DDBJ databases">
        <title>The genomes of Aspergillus section Nigri reveals drivers in fungal speciation.</title>
        <authorList>
            <consortium name="DOE Joint Genome Institute"/>
            <person name="Vesth T.C."/>
            <person name="Nybo J."/>
            <person name="Theobald S."/>
            <person name="Brandl J."/>
            <person name="Frisvad J.C."/>
            <person name="Nielsen K.F."/>
            <person name="Lyhne E.K."/>
            <person name="Kogle M.E."/>
            <person name="Kuo A."/>
            <person name="Riley R."/>
            <person name="Clum A."/>
            <person name="Nolan M."/>
            <person name="Lipzen A."/>
            <person name="Salamov A."/>
            <person name="Henrissat B."/>
            <person name="Wiebenga A."/>
            <person name="De Vries R.P."/>
            <person name="Grigoriev I.V."/>
            <person name="Mortensen U.H."/>
            <person name="Andersen M.R."/>
            <person name="Baker S.E."/>
        </authorList>
    </citation>
    <scope>NUCLEOTIDE SEQUENCE [LARGE SCALE GENOMIC DNA]</scope>
    <source>
        <strain evidence="2 3">JOP 1030-1</strain>
    </source>
</reference>
<dbReference type="InterPro" id="IPR012341">
    <property type="entry name" value="6hp_glycosidase-like_sf"/>
</dbReference>
<feature type="binding site" evidence="1">
    <location>
        <position position="368"/>
    </location>
    <ligand>
        <name>Zn(2+)</name>
        <dbReference type="ChEBI" id="CHEBI:29105"/>
    </ligand>
</feature>
<keyword evidence="3" id="KW-1185">Reference proteome</keyword>
<keyword evidence="1" id="KW-0862">Zinc</keyword>
<dbReference type="GO" id="GO:0005975">
    <property type="term" value="P:carbohydrate metabolic process"/>
    <property type="evidence" value="ECO:0007669"/>
    <property type="project" value="InterPro"/>
</dbReference>
<evidence type="ECO:0000256" key="1">
    <source>
        <dbReference type="PIRSR" id="PIRSR607822-1"/>
    </source>
</evidence>
<feature type="binding site" evidence="1">
    <location>
        <position position="316"/>
    </location>
    <ligand>
        <name>Zn(2+)</name>
        <dbReference type="ChEBI" id="CHEBI:29105"/>
    </ligand>
</feature>
<dbReference type="GO" id="GO:0046872">
    <property type="term" value="F:metal ion binding"/>
    <property type="evidence" value="ECO:0007669"/>
    <property type="project" value="UniProtKB-KW"/>
</dbReference>
<name>A0A318ZQA6_9EURO</name>
<dbReference type="InterPro" id="IPR007822">
    <property type="entry name" value="LANC-like"/>
</dbReference>
<dbReference type="GO" id="GO:0005886">
    <property type="term" value="C:plasma membrane"/>
    <property type="evidence" value="ECO:0007669"/>
    <property type="project" value="TreeGrafter"/>
</dbReference>
<dbReference type="CDD" id="cd04794">
    <property type="entry name" value="euk_LANCL"/>
    <property type="match status" value="1"/>
</dbReference>
<dbReference type="GeneID" id="37072459"/>
<dbReference type="Pfam" id="PF05147">
    <property type="entry name" value="LANC_like"/>
    <property type="match status" value="1"/>
</dbReference>
<sequence>MATANAPQFYANQLSPVEISQSSLKDTLKQLQTAVRKATLLLHESCPRLEALEESQNTGFYAGIPGVILAFLRLDHQAKFLGSSDLNFYQLAIERIPTEGPDVPILHDRTSPFGSSSALAGPILRISASKDPKTTVSSEDIECIRRVVHVALENDRLVRHGASLMGSDEMLFGRAGLLWALLNLRMRNYEDETARSLNPIFREIPRLVDAIIVGGIDGRKDFTTKHGEQDALQLMWHWKTDRYSLGAVHGIAGILSSILACKAEELNNGAERNHLPLIAGTITGLCKLCIANYGHLPTSLPLHGSSHRSSSLVQVCHGSPGFLNLMACARRNRPLVTAFWQPEWDKAIYAASERVWEEGILSKGGGICHGIAGNAWSLLLLDDSFEEDIMATARQKHASRTESLDLAPGPSGPQGEYILARALALLLKARDTPPYNDTDEDSSCMYRMPDRPYSLAEGLAGTVCAWANACVVIHSKLQSMHVQQGQFHSGDVTLKEYESLKLAIPILASHRPTGLL</sequence>